<accession>A0A8K0K889</accession>
<dbReference type="PANTHER" id="PTHR15924">
    <property type="entry name" value="CLE"/>
    <property type="match status" value="1"/>
</dbReference>
<dbReference type="EMBL" id="KZ308434">
    <property type="protein sequence ID" value="KAG8229557.1"/>
    <property type="molecule type" value="Genomic_DNA"/>
</dbReference>
<comment type="caution">
    <text evidence="1">The sequence shown here is derived from an EMBL/GenBank/DDBJ whole genome shotgun (WGS) entry which is preliminary data.</text>
</comment>
<name>A0A8K0K889_LADFU</name>
<dbReference type="OrthoDB" id="514167at2759"/>
<evidence type="ECO:0000313" key="2">
    <source>
        <dbReference type="Proteomes" id="UP000792457"/>
    </source>
</evidence>
<dbReference type="Proteomes" id="UP000792457">
    <property type="component" value="Unassembled WGS sequence"/>
</dbReference>
<dbReference type="Pfam" id="PF10036">
    <property type="entry name" value="RLL"/>
    <property type="match status" value="1"/>
</dbReference>
<organism evidence="1 2">
    <name type="scientific">Ladona fulva</name>
    <name type="common">Scarce chaser dragonfly</name>
    <name type="synonym">Libellula fulva</name>
    <dbReference type="NCBI Taxonomy" id="123851"/>
    <lineage>
        <taxon>Eukaryota</taxon>
        <taxon>Metazoa</taxon>
        <taxon>Ecdysozoa</taxon>
        <taxon>Arthropoda</taxon>
        <taxon>Hexapoda</taxon>
        <taxon>Insecta</taxon>
        <taxon>Pterygota</taxon>
        <taxon>Palaeoptera</taxon>
        <taxon>Odonata</taxon>
        <taxon>Epiprocta</taxon>
        <taxon>Anisoptera</taxon>
        <taxon>Libelluloidea</taxon>
        <taxon>Libellulidae</taxon>
        <taxon>Ladona</taxon>
    </lineage>
</organism>
<protein>
    <recommendedName>
        <fullName evidence="3">RNA transcription, translation and transport factor protein</fullName>
    </recommendedName>
</protein>
<gene>
    <name evidence="1" type="ORF">J437_LFUL009031</name>
</gene>
<keyword evidence="2" id="KW-1185">Reference proteome</keyword>
<dbReference type="AlphaFoldDB" id="A0A8K0K889"/>
<sequence>MSKRKLSALEYHSAETFDINDEKQFRSLVAWLEDQKIRHYKIEDRQNLRNITSLDWPKHFKQYYTDLAAPDYKRPEEQIDWLLAFAVRLEYADNVDKFKDLTSDNVKRNQANVPKVISENPLDNLDFEADDFKKGVSNLAQLLNVSQHPDHLVTLSAVSKVVTERLSAEALEKPDSVIIKGAPFPIQEADLGFDTGDYVLNQAAKVLRLLHIHELRELQTRINECIVAVQSLTANPKTDTRLGKVGF</sequence>
<evidence type="ECO:0000313" key="1">
    <source>
        <dbReference type="EMBL" id="KAG8229557.1"/>
    </source>
</evidence>
<reference evidence="1" key="1">
    <citation type="submission" date="2013-04" db="EMBL/GenBank/DDBJ databases">
        <authorList>
            <person name="Qu J."/>
            <person name="Murali S.C."/>
            <person name="Bandaranaike D."/>
            <person name="Bellair M."/>
            <person name="Blankenburg K."/>
            <person name="Chao H."/>
            <person name="Dinh H."/>
            <person name="Doddapaneni H."/>
            <person name="Downs B."/>
            <person name="Dugan-Rocha S."/>
            <person name="Elkadiri S."/>
            <person name="Gnanaolivu R.D."/>
            <person name="Hernandez B."/>
            <person name="Javaid M."/>
            <person name="Jayaseelan J.C."/>
            <person name="Lee S."/>
            <person name="Li M."/>
            <person name="Ming W."/>
            <person name="Munidasa M."/>
            <person name="Muniz J."/>
            <person name="Nguyen L."/>
            <person name="Ongeri F."/>
            <person name="Osuji N."/>
            <person name="Pu L.-L."/>
            <person name="Puazo M."/>
            <person name="Qu C."/>
            <person name="Quiroz J."/>
            <person name="Raj R."/>
            <person name="Weissenberger G."/>
            <person name="Xin Y."/>
            <person name="Zou X."/>
            <person name="Han Y."/>
            <person name="Richards S."/>
            <person name="Worley K."/>
            <person name="Muzny D."/>
            <person name="Gibbs R."/>
        </authorList>
    </citation>
    <scope>NUCLEOTIDE SEQUENCE</scope>
    <source>
        <strain evidence="1">Sampled in the wild</strain>
    </source>
</reference>
<dbReference type="InterPro" id="IPR019265">
    <property type="entry name" value="RTRAF"/>
</dbReference>
<reference evidence="1" key="2">
    <citation type="submission" date="2017-10" db="EMBL/GenBank/DDBJ databases">
        <title>Ladona fulva Genome sequencing and assembly.</title>
        <authorList>
            <person name="Murali S."/>
            <person name="Richards S."/>
            <person name="Bandaranaike D."/>
            <person name="Bellair M."/>
            <person name="Blankenburg K."/>
            <person name="Chao H."/>
            <person name="Dinh H."/>
            <person name="Doddapaneni H."/>
            <person name="Dugan-Rocha S."/>
            <person name="Elkadiri S."/>
            <person name="Gnanaolivu R."/>
            <person name="Hernandez B."/>
            <person name="Skinner E."/>
            <person name="Javaid M."/>
            <person name="Lee S."/>
            <person name="Li M."/>
            <person name="Ming W."/>
            <person name="Munidasa M."/>
            <person name="Muniz J."/>
            <person name="Nguyen L."/>
            <person name="Hughes D."/>
            <person name="Osuji N."/>
            <person name="Pu L.-L."/>
            <person name="Puazo M."/>
            <person name="Qu C."/>
            <person name="Quiroz J."/>
            <person name="Raj R."/>
            <person name="Weissenberger G."/>
            <person name="Xin Y."/>
            <person name="Zou X."/>
            <person name="Han Y."/>
            <person name="Worley K."/>
            <person name="Muzny D."/>
            <person name="Gibbs R."/>
        </authorList>
    </citation>
    <scope>NUCLEOTIDE SEQUENCE</scope>
    <source>
        <strain evidence="1">Sampled in the wild</strain>
    </source>
</reference>
<evidence type="ECO:0008006" key="3">
    <source>
        <dbReference type="Google" id="ProtNLM"/>
    </source>
</evidence>
<proteinExistence type="predicted"/>